<sequence length="620" mass="65367">MPPKATPSRGRGRGRGRGGTARGGASTRPATETPAPQADPQATPAAPTEPAVIPDPAALPKIEDGANADAAVTATVEGSSTDPLSVSSTPTPAPESSAAPSGRLAGVKSAGPASRSASPAVRRGASVRGKKSMLLPTNAGRRSKEEREARNAADLQRERERNKERDKLAEKKQKALEAAERREKMRNEGRGRGGHTGVSSFFGGHRPDKNRAGASGNGGGGSGSRETRVKNEDDDAGPGGRSGGGGGGGGGRGGGYISSDDDDEENAEFPRKNIDFIELSSDENEEEPVPRSHGHLPIRIGRKPHKEKTFGINTDASTEANAPQQAQASSGPATEGPHKGKGKAKEVEITGESKSYKGVWQDSDGTDGEAKVKPEPISSDDESASRERVGLAAPIKNEPSPERERKPKPHSTAIPLFQTDEEQQEWERIQYNLVGMRKELGPPDDAPIDPSGDTPMLDAAANAAKPSVRDDHTYLFQLPPIMPELLLPGHHPSKIKQEHDAVQQAPTAAPPAAAQPPTIKKEQTDDFSDPRAHACTGARFASGLVGKMRVHASGRTTLDWGGTSYEIGPGNPSSFLQEVVSLEVIEEARRVVPEDAGEAFSYGRIKEKFVVTPDLGRLLG</sequence>
<evidence type="ECO:0000256" key="1">
    <source>
        <dbReference type="ARBA" id="ARBA00004123"/>
    </source>
</evidence>
<comment type="caution">
    <text evidence="6">The sequence shown here is derived from an EMBL/GenBank/DDBJ whole genome shotgun (WGS) entry which is preliminary data.</text>
</comment>
<feature type="compositionally biased region" description="Low complexity" evidence="5">
    <location>
        <begin position="109"/>
        <end position="127"/>
    </location>
</feature>
<feature type="compositionally biased region" description="Low complexity" evidence="5">
    <location>
        <begin position="320"/>
        <end position="333"/>
    </location>
</feature>
<evidence type="ECO:0000256" key="3">
    <source>
        <dbReference type="ARBA" id="ARBA00023163"/>
    </source>
</evidence>
<feature type="compositionally biased region" description="Low complexity" evidence="5">
    <location>
        <begin position="85"/>
        <end position="101"/>
    </location>
</feature>
<evidence type="ECO:0000256" key="5">
    <source>
        <dbReference type="SAM" id="MobiDB-lite"/>
    </source>
</evidence>
<keyword evidence="3" id="KW-0804">Transcription</keyword>
<dbReference type="PANTHER" id="PTHR13408">
    <property type="entry name" value="DNA-DIRECTED RNA POLYMERASE III"/>
    <property type="match status" value="1"/>
</dbReference>
<dbReference type="InterPro" id="IPR007811">
    <property type="entry name" value="RPC4"/>
</dbReference>
<gene>
    <name evidence="6" type="ORF">SLS60_003596</name>
</gene>
<dbReference type="PANTHER" id="PTHR13408:SF0">
    <property type="entry name" value="DNA-DIRECTED RNA POLYMERASE III SUBUNIT RPC4"/>
    <property type="match status" value="1"/>
</dbReference>
<organism evidence="6 7">
    <name type="scientific">Paraconiothyrium brasiliense</name>
    <dbReference type="NCBI Taxonomy" id="300254"/>
    <lineage>
        <taxon>Eukaryota</taxon>
        <taxon>Fungi</taxon>
        <taxon>Dikarya</taxon>
        <taxon>Ascomycota</taxon>
        <taxon>Pezizomycotina</taxon>
        <taxon>Dothideomycetes</taxon>
        <taxon>Pleosporomycetidae</taxon>
        <taxon>Pleosporales</taxon>
        <taxon>Massarineae</taxon>
        <taxon>Didymosphaeriaceae</taxon>
        <taxon>Paraconiothyrium</taxon>
    </lineage>
</organism>
<proteinExistence type="predicted"/>
<name>A0ABR3RP52_9PLEO</name>
<evidence type="ECO:0000256" key="4">
    <source>
        <dbReference type="ARBA" id="ARBA00023242"/>
    </source>
</evidence>
<keyword evidence="7" id="KW-1185">Reference proteome</keyword>
<evidence type="ECO:0000256" key="2">
    <source>
        <dbReference type="ARBA" id="ARBA00022478"/>
    </source>
</evidence>
<feature type="region of interest" description="Disordered" evidence="5">
    <location>
        <begin position="488"/>
        <end position="529"/>
    </location>
</feature>
<protein>
    <submittedName>
        <fullName evidence="6">Uncharacterized protein</fullName>
    </submittedName>
</protein>
<feature type="compositionally biased region" description="Low complexity" evidence="5">
    <location>
        <begin position="503"/>
        <end position="518"/>
    </location>
</feature>
<evidence type="ECO:0000313" key="7">
    <source>
        <dbReference type="Proteomes" id="UP001521785"/>
    </source>
</evidence>
<dbReference type="Pfam" id="PF05132">
    <property type="entry name" value="RNA_pol_Rpc4"/>
    <property type="match status" value="1"/>
</dbReference>
<evidence type="ECO:0000313" key="6">
    <source>
        <dbReference type="EMBL" id="KAL1606195.1"/>
    </source>
</evidence>
<feature type="compositionally biased region" description="Basic residues" evidence="5">
    <location>
        <begin position="292"/>
        <end position="306"/>
    </location>
</feature>
<feature type="compositionally biased region" description="Low complexity" evidence="5">
    <location>
        <begin position="23"/>
        <end position="51"/>
    </location>
</feature>
<keyword evidence="2" id="KW-0240">DNA-directed RNA polymerase</keyword>
<reference evidence="6 7" key="1">
    <citation type="submission" date="2024-02" db="EMBL/GenBank/DDBJ databases">
        <title>De novo assembly and annotation of 12 fungi associated with fruit tree decline syndrome in Ontario, Canada.</title>
        <authorList>
            <person name="Sulman M."/>
            <person name="Ellouze W."/>
            <person name="Ilyukhin E."/>
        </authorList>
    </citation>
    <scope>NUCLEOTIDE SEQUENCE [LARGE SCALE GENOMIC DNA]</scope>
    <source>
        <strain evidence="6 7">M42-189</strain>
    </source>
</reference>
<feature type="compositionally biased region" description="Gly residues" evidence="5">
    <location>
        <begin position="237"/>
        <end position="256"/>
    </location>
</feature>
<feature type="compositionally biased region" description="Basic and acidic residues" evidence="5">
    <location>
        <begin position="519"/>
        <end position="529"/>
    </location>
</feature>
<comment type="subcellular location">
    <subcellularLocation>
        <location evidence="1">Nucleus</location>
    </subcellularLocation>
</comment>
<dbReference type="EMBL" id="JAKJXO020000004">
    <property type="protein sequence ID" value="KAL1606195.1"/>
    <property type="molecule type" value="Genomic_DNA"/>
</dbReference>
<feature type="region of interest" description="Disordered" evidence="5">
    <location>
        <begin position="1"/>
        <end position="424"/>
    </location>
</feature>
<dbReference type="Proteomes" id="UP001521785">
    <property type="component" value="Unassembled WGS sequence"/>
</dbReference>
<keyword evidence="4" id="KW-0539">Nucleus</keyword>
<feature type="compositionally biased region" description="Basic and acidic residues" evidence="5">
    <location>
        <begin position="142"/>
        <end position="191"/>
    </location>
</feature>
<accession>A0ABR3RP52</accession>